<dbReference type="Gene3D" id="3.40.50.720">
    <property type="entry name" value="NAD(P)-binding Rossmann-like Domain"/>
    <property type="match status" value="1"/>
</dbReference>
<dbReference type="InterPro" id="IPR002328">
    <property type="entry name" value="ADH_Zn_CS"/>
</dbReference>
<feature type="domain" description="Enoyl reductase (ER)" evidence="5">
    <location>
        <begin position="10"/>
        <end position="341"/>
    </location>
</feature>
<comment type="similarity">
    <text evidence="4">Belongs to the zinc-containing alcohol dehydrogenase family.</text>
</comment>
<name>A0AA35WKR8_GEOBA</name>
<gene>
    <name evidence="6" type="ORF">GBAR_LOCUS14517</name>
</gene>
<dbReference type="Pfam" id="PF00107">
    <property type="entry name" value="ADH_zinc_N"/>
    <property type="match status" value="1"/>
</dbReference>
<dbReference type="SUPFAM" id="SSF51735">
    <property type="entry name" value="NAD(P)-binding Rossmann-fold domains"/>
    <property type="match status" value="1"/>
</dbReference>
<dbReference type="GO" id="GO:0008270">
    <property type="term" value="F:zinc ion binding"/>
    <property type="evidence" value="ECO:0007669"/>
    <property type="project" value="InterPro"/>
</dbReference>
<dbReference type="InterPro" id="IPR013154">
    <property type="entry name" value="ADH-like_N"/>
</dbReference>
<dbReference type="AlphaFoldDB" id="A0AA35WKR8"/>
<dbReference type="SMART" id="SM00829">
    <property type="entry name" value="PKS_ER"/>
    <property type="match status" value="1"/>
</dbReference>
<evidence type="ECO:0000259" key="5">
    <source>
        <dbReference type="SMART" id="SM00829"/>
    </source>
</evidence>
<dbReference type="InterPro" id="IPR011032">
    <property type="entry name" value="GroES-like_sf"/>
</dbReference>
<dbReference type="InterPro" id="IPR050129">
    <property type="entry name" value="Zn_alcohol_dh"/>
</dbReference>
<accession>A0AA35WKR8</accession>
<evidence type="ECO:0000256" key="1">
    <source>
        <dbReference type="ARBA" id="ARBA00022723"/>
    </source>
</evidence>
<evidence type="ECO:0000313" key="7">
    <source>
        <dbReference type="Proteomes" id="UP001174909"/>
    </source>
</evidence>
<dbReference type="Gene3D" id="3.90.180.10">
    <property type="entry name" value="Medium-chain alcohol dehydrogenases, catalytic domain"/>
    <property type="match status" value="1"/>
</dbReference>
<evidence type="ECO:0000256" key="4">
    <source>
        <dbReference type="RuleBase" id="RU361277"/>
    </source>
</evidence>
<dbReference type="Proteomes" id="UP001174909">
    <property type="component" value="Unassembled WGS sequence"/>
</dbReference>
<organism evidence="6 7">
    <name type="scientific">Geodia barretti</name>
    <name type="common">Barrett's horny sponge</name>
    <dbReference type="NCBI Taxonomy" id="519541"/>
    <lineage>
        <taxon>Eukaryota</taxon>
        <taxon>Metazoa</taxon>
        <taxon>Porifera</taxon>
        <taxon>Demospongiae</taxon>
        <taxon>Heteroscleromorpha</taxon>
        <taxon>Tetractinellida</taxon>
        <taxon>Astrophorina</taxon>
        <taxon>Geodiidae</taxon>
        <taxon>Geodia</taxon>
    </lineage>
</organism>
<keyword evidence="1 4" id="KW-0479">Metal-binding</keyword>
<keyword evidence="7" id="KW-1185">Reference proteome</keyword>
<dbReference type="SUPFAM" id="SSF50129">
    <property type="entry name" value="GroES-like"/>
    <property type="match status" value="1"/>
</dbReference>
<sequence>MKGVVKYQRGDGFTELRDVDVRKPNANEVLIEVHSAGICGSDLHIHHDHINLPMRPPVVIGHEFSGTIIECGSEISRVIVGDRVTVEPTFSICGRCDYCRSGFYNLCNHREIIGYWHNGAFAKYCTTPEHGLHKLPDNVDLTSGSLTEPVACCVHGVIEQTKVSAGDFVAITGPGTIGLLSLQMAKAEGGIVAVCGTSVDANRLKRAAELGADLTIDVEKEDTVEIIKAHTGGYGADVVLECSGAAPAAPLGIELTRKRGKYTQMGLFGNPINIDFEQIAFKELQVTGFISQKKTAWERALKLMEHGMVSTKALITHEMHISEWQEAFDLFEKREGVKLMLRPE</sequence>
<comment type="cofactor">
    <cofactor evidence="4">
        <name>Zn(2+)</name>
        <dbReference type="ChEBI" id="CHEBI:29105"/>
    </cofactor>
</comment>
<dbReference type="InterPro" id="IPR013149">
    <property type="entry name" value="ADH-like_C"/>
</dbReference>
<dbReference type="PANTHER" id="PTHR43401:SF2">
    <property type="entry name" value="L-THREONINE 3-DEHYDROGENASE"/>
    <property type="match status" value="1"/>
</dbReference>
<dbReference type="PROSITE" id="PS00059">
    <property type="entry name" value="ADH_ZINC"/>
    <property type="match status" value="1"/>
</dbReference>
<proteinExistence type="inferred from homology"/>
<dbReference type="InterPro" id="IPR020843">
    <property type="entry name" value="ER"/>
</dbReference>
<comment type="caution">
    <text evidence="6">The sequence shown here is derived from an EMBL/GenBank/DDBJ whole genome shotgun (WGS) entry which is preliminary data.</text>
</comment>
<evidence type="ECO:0000256" key="3">
    <source>
        <dbReference type="ARBA" id="ARBA00023002"/>
    </source>
</evidence>
<dbReference type="GO" id="GO:0016491">
    <property type="term" value="F:oxidoreductase activity"/>
    <property type="evidence" value="ECO:0007669"/>
    <property type="project" value="UniProtKB-KW"/>
</dbReference>
<dbReference type="Pfam" id="PF08240">
    <property type="entry name" value="ADH_N"/>
    <property type="match status" value="1"/>
</dbReference>
<reference evidence="6" key="1">
    <citation type="submission" date="2023-03" db="EMBL/GenBank/DDBJ databases">
        <authorList>
            <person name="Steffen K."/>
            <person name="Cardenas P."/>
        </authorList>
    </citation>
    <scope>NUCLEOTIDE SEQUENCE</scope>
</reference>
<dbReference type="PANTHER" id="PTHR43401">
    <property type="entry name" value="L-THREONINE 3-DEHYDROGENASE"/>
    <property type="match status" value="1"/>
</dbReference>
<evidence type="ECO:0000256" key="2">
    <source>
        <dbReference type="ARBA" id="ARBA00022833"/>
    </source>
</evidence>
<dbReference type="EMBL" id="CASHTH010002119">
    <property type="protein sequence ID" value="CAI8025088.1"/>
    <property type="molecule type" value="Genomic_DNA"/>
</dbReference>
<keyword evidence="3" id="KW-0560">Oxidoreductase</keyword>
<evidence type="ECO:0000313" key="6">
    <source>
        <dbReference type="EMBL" id="CAI8025088.1"/>
    </source>
</evidence>
<keyword evidence="2 4" id="KW-0862">Zinc</keyword>
<dbReference type="InterPro" id="IPR036291">
    <property type="entry name" value="NAD(P)-bd_dom_sf"/>
</dbReference>
<protein>
    <submittedName>
        <fullName evidence="6">Sorbitol dehydrogenase</fullName>
    </submittedName>
</protein>
<dbReference type="CDD" id="cd08258">
    <property type="entry name" value="Zn_ADH4"/>
    <property type="match status" value="1"/>
</dbReference>